<dbReference type="Pfam" id="PF05977">
    <property type="entry name" value="MFS_3"/>
    <property type="match status" value="1"/>
</dbReference>
<evidence type="ECO:0000256" key="1">
    <source>
        <dbReference type="ARBA" id="ARBA00004429"/>
    </source>
</evidence>
<keyword evidence="6 7" id="KW-0472">Membrane</keyword>
<feature type="transmembrane region" description="Helical" evidence="7">
    <location>
        <begin position="320"/>
        <end position="340"/>
    </location>
</feature>
<evidence type="ECO:0000259" key="8">
    <source>
        <dbReference type="PROSITE" id="PS50850"/>
    </source>
</evidence>
<evidence type="ECO:0000256" key="5">
    <source>
        <dbReference type="ARBA" id="ARBA00022989"/>
    </source>
</evidence>
<keyword evidence="5 7" id="KW-1133">Transmembrane helix</keyword>
<evidence type="ECO:0000313" key="10">
    <source>
        <dbReference type="Proteomes" id="UP001500902"/>
    </source>
</evidence>
<organism evidence="9 10">
    <name type="scientific">Nonomuraea antimicrobica</name>
    <dbReference type="NCBI Taxonomy" id="561173"/>
    <lineage>
        <taxon>Bacteria</taxon>
        <taxon>Bacillati</taxon>
        <taxon>Actinomycetota</taxon>
        <taxon>Actinomycetes</taxon>
        <taxon>Streptosporangiales</taxon>
        <taxon>Streptosporangiaceae</taxon>
        <taxon>Nonomuraea</taxon>
    </lineage>
</organism>
<dbReference type="SUPFAM" id="SSF103473">
    <property type="entry name" value="MFS general substrate transporter"/>
    <property type="match status" value="1"/>
</dbReference>
<dbReference type="CDD" id="cd06173">
    <property type="entry name" value="MFS_MefA_like"/>
    <property type="match status" value="1"/>
</dbReference>
<dbReference type="EMBL" id="BAAAZP010000034">
    <property type="protein sequence ID" value="GAA3657712.1"/>
    <property type="molecule type" value="Genomic_DNA"/>
</dbReference>
<dbReference type="PANTHER" id="PTHR23513:SF9">
    <property type="entry name" value="ENTEROBACTIN EXPORTER ENTS"/>
    <property type="match status" value="1"/>
</dbReference>
<keyword evidence="2" id="KW-0813">Transport</keyword>
<keyword evidence="3" id="KW-1003">Cell membrane</keyword>
<gene>
    <name evidence="9" type="ORF">GCM10022224_021160</name>
</gene>
<keyword evidence="4 7" id="KW-0812">Transmembrane</keyword>
<dbReference type="InterPro" id="IPR010290">
    <property type="entry name" value="TM_effector"/>
</dbReference>
<dbReference type="PANTHER" id="PTHR23513">
    <property type="entry name" value="INTEGRAL MEMBRANE EFFLUX PROTEIN-RELATED"/>
    <property type="match status" value="1"/>
</dbReference>
<reference evidence="10" key="1">
    <citation type="journal article" date="2019" name="Int. J. Syst. Evol. Microbiol.">
        <title>The Global Catalogue of Microorganisms (GCM) 10K type strain sequencing project: providing services to taxonomists for standard genome sequencing and annotation.</title>
        <authorList>
            <consortium name="The Broad Institute Genomics Platform"/>
            <consortium name="The Broad Institute Genome Sequencing Center for Infectious Disease"/>
            <person name="Wu L."/>
            <person name="Ma J."/>
        </authorList>
    </citation>
    <scope>NUCLEOTIDE SEQUENCE [LARGE SCALE GENOMIC DNA]</scope>
    <source>
        <strain evidence="10">JCM 16904</strain>
    </source>
</reference>
<feature type="domain" description="Major facilitator superfamily (MFS) profile" evidence="8">
    <location>
        <begin position="230"/>
        <end position="439"/>
    </location>
</feature>
<name>A0ABP7BF82_9ACTN</name>
<accession>A0ABP7BF82</accession>
<evidence type="ECO:0000313" key="9">
    <source>
        <dbReference type="EMBL" id="GAA3657712.1"/>
    </source>
</evidence>
<evidence type="ECO:0000256" key="2">
    <source>
        <dbReference type="ARBA" id="ARBA00022448"/>
    </source>
</evidence>
<dbReference type="InterPro" id="IPR020846">
    <property type="entry name" value="MFS_dom"/>
</dbReference>
<feature type="transmembrane region" description="Helical" evidence="7">
    <location>
        <begin position="93"/>
        <end position="113"/>
    </location>
</feature>
<sequence>MHFVPAAMKRLLRHLSLDLSPLRDSRDYRLLFGSGVITMFGTMISMVAVPYQMKELTDSYLAVGLVSLAEFVPMVVCGLWGGAIADALDRRKIIVLSELGLLVTTAALMVNAMLPDPQVWVLYVMGALSTGIASLQRPSLEAVIQQVVKHEQQSAAAVLSSLRWNFGAIVAPALGGLMVTAWGPASAYAFDTLTFLVSMVLLSRVRSLPAAEDAAPASLRSLVEGVRYAVGRKDLMGTYLVDIAAMVFAMSTALFPFLADELKAPQALGLLYSAAAVGALIASLTGRWTARVQRHGLGVIVAAAAWGAAVALAALAPNIWLIFACLALAGAADMISGIFRMTMWNQTIPPELRGRLAGIELLSYASGPMLGNARASLMGNIGGTRFSLGAGGLLCVAAVLGLASALPKFRRYDARTDEHALAEKARREADAKAEAKTPT</sequence>
<feature type="transmembrane region" description="Helical" evidence="7">
    <location>
        <begin position="156"/>
        <end position="179"/>
    </location>
</feature>
<feature type="transmembrane region" description="Helical" evidence="7">
    <location>
        <begin position="30"/>
        <end position="53"/>
    </location>
</feature>
<comment type="subcellular location">
    <subcellularLocation>
        <location evidence="1">Cell inner membrane</location>
        <topology evidence="1">Multi-pass membrane protein</topology>
    </subcellularLocation>
</comment>
<feature type="transmembrane region" description="Helical" evidence="7">
    <location>
        <begin position="264"/>
        <end position="284"/>
    </location>
</feature>
<feature type="transmembrane region" description="Helical" evidence="7">
    <location>
        <begin position="59"/>
        <end position="81"/>
    </location>
</feature>
<protein>
    <submittedName>
        <fullName evidence="9">MFS transporter</fullName>
    </submittedName>
</protein>
<dbReference type="Gene3D" id="1.20.1250.20">
    <property type="entry name" value="MFS general substrate transporter like domains"/>
    <property type="match status" value="2"/>
</dbReference>
<feature type="transmembrane region" description="Helical" evidence="7">
    <location>
        <begin position="296"/>
        <end position="314"/>
    </location>
</feature>
<dbReference type="Proteomes" id="UP001500902">
    <property type="component" value="Unassembled WGS sequence"/>
</dbReference>
<feature type="transmembrane region" description="Helical" evidence="7">
    <location>
        <begin position="386"/>
        <end position="406"/>
    </location>
</feature>
<feature type="transmembrane region" description="Helical" evidence="7">
    <location>
        <begin position="239"/>
        <end position="258"/>
    </location>
</feature>
<proteinExistence type="predicted"/>
<comment type="caution">
    <text evidence="9">The sequence shown here is derived from an EMBL/GenBank/DDBJ whole genome shotgun (WGS) entry which is preliminary data.</text>
</comment>
<dbReference type="PROSITE" id="PS50850">
    <property type="entry name" value="MFS"/>
    <property type="match status" value="1"/>
</dbReference>
<keyword evidence="10" id="KW-1185">Reference proteome</keyword>
<evidence type="ECO:0000256" key="3">
    <source>
        <dbReference type="ARBA" id="ARBA00022475"/>
    </source>
</evidence>
<evidence type="ECO:0000256" key="6">
    <source>
        <dbReference type="ARBA" id="ARBA00023136"/>
    </source>
</evidence>
<evidence type="ECO:0000256" key="7">
    <source>
        <dbReference type="SAM" id="Phobius"/>
    </source>
</evidence>
<evidence type="ECO:0000256" key="4">
    <source>
        <dbReference type="ARBA" id="ARBA00022692"/>
    </source>
</evidence>
<dbReference type="InterPro" id="IPR036259">
    <property type="entry name" value="MFS_trans_sf"/>
</dbReference>